<dbReference type="InterPro" id="IPR052038">
    <property type="entry name" value="Type-VII_TA_antitoxin"/>
</dbReference>
<dbReference type="SUPFAM" id="SSF81301">
    <property type="entry name" value="Nucleotidyltransferase"/>
    <property type="match status" value="1"/>
</dbReference>
<keyword evidence="8" id="KW-0460">Magnesium</keyword>
<accession>A0A0C1RKG5</accession>
<reference evidence="11" key="2">
    <citation type="submission" date="2019-11" db="EMBL/GenBank/DDBJ databases">
        <title>Improved Assembly of Tolypothrix boutellei genome.</title>
        <authorList>
            <person name="Sarangi A.N."/>
            <person name="Mukherjee M."/>
            <person name="Ghosh S."/>
            <person name="Singh D."/>
            <person name="Das A."/>
            <person name="Kant S."/>
            <person name="Prusty A."/>
            <person name="Tripathy S."/>
        </authorList>
    </citation>
    <scope>NUCLEOTIDE SEQUENCE</scope>
    <source>
        <strain evidence="11">VB521301</strain>
    </source>
</reference>
<keyword evidence="6" id="KW-0547">Nucleotide-binding</keyword>
<keyword evidence="7" id="KW-0067">ATP-binding</keyword>
<evidence type="ECO:0000256" key="4">
    <source>
        <dbReference type="ARBA" id="ARBA00022695"/>
    </source>
</evidence>
<comment type="caution">
    <text evidence="12">The sequence shown here is derived from an EMBL/GenBank/DDBJ whole genome shotgun (WGS) entry which is preliminary data.</text>
</comment>
<dbReference type="Proteomes" id="UP000029738">
    <property type="component" value="Unassembled WGS sequence"/>
</dbReference>
<evidence type="ECO:0000313" key="13">
    <source>
        <dbReference type="Proteomes" id="UP000029738"/>
    </source>
</evidence>
<protein>
    <submittedName>
        <fullName evidence="12">DNA polymerase subunit beta</fullName>
    </submittedName>
    <submittedName>
        <fullName evidence="11">Nucleotidyltransferase family protein</fullName>
    </submittedName>
</protein>
<dbReference type="Gene3D" id="3.30.460.10">
    <property type="entry name" value="Beta Polymerase, domain 2"/>
    <property type="match status" value="1"/>
</dbReference>
<dbReference type="EMBL" id="JHEG04000001">
    <property type="protein sequence ID" value="KAF3890221.1"/>
    <property type="molecule type" value="Genomic_DNA"/>
</dbReference>
<keyword evidence="4" id="KW-0548">Nucleotidyltransferase</keyword>
<dbReference type="Pfam" id="PF01909">
    <property type="entry name" value="NTP_transf_2"/>
    <property type="match status" value="1"/>
</dbReference>
<evidence type="ECO:0000256" key="9">
    <source>
        <dbReference type="ARBA" id="ARBA00038276"/>
    </source>
</evidence>
<evidence type="ECO:0000259" key="10">
    <source>
        <dbReference type="Pfam" id="PF01909"/>
    </source>
</evidence>
<feature type="domain" description="Polymerase nucleotidyl transferase" evidence="10">
    <location>
        <begin position="20"/>
        <end position="95"/>
    </location>
</feature>
<comment type="similarity">
    <text evidence="9">Belongs to the MntA antitoxin family.</text>
</comment>
<proteinExistence type="inferred from homology"/>
<evidence type="ECO:0000256" key="8">
    <source>
        <dbReference type="ARBA" id="ARBA00022842"/>
    </source>
</evidence>
<evidence type="ECO:0000313" key="12">
    <source>
        <dbReference type="EMBL" id="KIE12440.1"/>
    </source>
</evidence>
<reference evidence="12" key="1">
    <citation type="journal article" date="2015" name="Genome Announc.">
        <title>Draft Genome Sequence of Tolypothrix boutellei Strain VB521301.</title>
        <authorList>
            <person name="Chandrababunaidu M.M."/>
            <person name="Singh D."/>
            <person name="Sen D."/>
            <person name="Bhan S."/>
            <person name="Das S."/>
            <person name="Gupta A."/>
            <person name="Adhikary S.P."/>
            <person name="Tripathy S."/>
        </authorList>
    </citation>
    <scope>NUCLEOTIDE SEQUENCE</scope>
    <source>
        <strain evidence="12">VB521301</strain>
    </source>
</reference>
<organism evidence="12">
    <name type="scientific">Tolypothrix bouteillei VB521301</name>
    <dbReference type="NCBI Taxonomy" id="1479485"/>
    <lineage>
        <taxon>Bacteria</taxon>
        <taxon>Bacillati</taxon>
        <taxon>Cyanobacteriota</taxon>
        <taxon>Cyanophyceae</taxon>
        <taxon>Nostocales</taxon>
        <taxon>Tolypothrichaceae</taxon>
        <taxon>Tolypothrix</taxon>
    </lineage>
</organism>
<evidence type="ECO:0000256" key="6">
    <source>
        <dbReference type="ARBA" id="ARBA00022741"/>
    </source>
</evidence>
<keyword evidence="2" id="KW-1277">Toxin-antitoxin system</keyword>
<evidence type="ECO:0000313" key="11">
    <source>
        <dbReference type="EMBL" id="KAF3890221.1"/>
    </source>
</evidence>
<dbReference type="GO" id="GO:0005524">
    <property type="term" value="F:ATP binding"/>
    <property type="evidence" value="ECO:0007669"/>
    <property type="project" value="UniProtKB-KW"/>
</dbReference>
<dbReference type="InterPro" id="IPR043519">
    <property type="entry name" value="NT_sf"/>
</dbReference>
<keyword evidence="5" id="KW-0479">Metal-binding</keyword>
<dbReference type="PANTHER" id="PTHR33571">
    <property type="entry name" value="SSL8005 PROTEIN"/>
    <property type="match status" value="1"/>
</dbReference>
<name>A0A0C1RKG5_9CYAN</name>
<dbReference type="AlphaFoldDB" id="A0A0C1RKG5"/>
<dbReference type="GO" id="GO:0016779">
    <property type="term" value="F:nucleotidyltransferase activity"/>
    <property type="evidence" value="ECO:0007669"/>
    <property type="project" value="UniProtKB-KW"/>
</dbReference>
<evidence type="ECO:0000256" key="1">
    <source>
        <dbReference type="ARBA" id="ARBA00001946"/>
    </source>
</evidence>
<evidence type="ECO:0000256" key="5">
    <source>
        <dbReference type="ARBA" id="ARBA00022723"/>
    </source>
</evidence>
<dbReference type="EMBL" id="JHEG02000037">
    <property type="protein sequence ID" value="KIE12440.1"/>
    <property type="molecule type" value="Genomic_DNA"/>
</dbReference>
<evidence type="ECO:0000256" key="7">
    <source>
        <dbReference type="ARBA" id="ARBA00022840"/>
    </source>
</evidence>
<dbReference type="InterPro" id="IPR002934">
    <property type="entry name" value="Polymerase_NTP_transf_dom"/>
</dbReference>
<evidence type="ECO:0000256" key="3">
    <source>
        <dbReference type="ARBA" id="ARBA00022679"/>
    </source>
</evidence>
<dbReference type="CDD" id="cd05403">
    <property type="entry name" value="NT_KNTase_like"/>
    <property type="match status" value="1"/>
</dbReference>
<dbReference type="RefSeq" id="WP_038082526.1">
    <property type="nucleotide sequence ID" value="NZ_JHEG04000001.1"/>
</dbReference>
<dbReference type="PANTHER" id="PTHR33571:SF12">
    <property type="entry name" value="BSL3053 PROTEIN"/>
    <property type="match status" value="1"/>
</dbReference>
<dbReference type="OrthoDB" id="561385at2"/>
<keyword evidence="13" id="KW-1185">Reference proteome</keyword>
<keyword evidence="3" id="KW-0808">Transferase</keyword>
<dbReference type="GO" id="GO:0046872">
    <property type="term" value="F:metal ion binding"/>
    <property type="evidence" value="ECO:0007669"/>
    <property type="project" value="UniProtKB-KW"/>
</dbReference>
<sequence>MGIDEILKAYREDILRIAAKYGAYNVRVFGSVARGEARPDSDVDFLVELEPQRTLLDQIALIQSLEELLGRKVDLTEPETLHELIRDTVLREAVAL</sequence>
<dbReference type="STRING" id="1479485.DA73_0213000"/>
<gene>
    <name evidence="12" type="ORF">DA73_0213000</name>
    <name evidence="11" type="ORF">DA73_0400035805</name>
</gene>
<evidence type="ECO:0000256" key="2">
    <source>
        <dbReference type="ARBA" id="ARBA00022649"/>
    </source>
</evidence>
<comment type="cofactor">
    <cofactor evidence="1">
        <name>Mg(2+)</name>
        <dbReference type="ChEBI" id="CHEBI:18420"/>
    </cofactor>
</comment>